<evidence type="ECO:0000256" key="1">
    <source>
        <dbReference type="SAM" id="MobiDB-lite"/>
    </source>
</evidence>
<dbReference type="EMBL" id="PJQL01001989">
    <property type="protein sequence ID" value="RCH85893.1"/>
    <property type="molecule type" value="Genomic_DNA"/>
</dbReference>
<feature type="compositionally biased region" description="Basic and acidic residues" evidence="1">
    <location>
        <begin position="26"/>
        <end position="42"/>
    </location>
</feature>
<proteinExistence type="predicted"/>
<feature type="region of interest" description="Disordered" evidence="1">
    <location>
        <begin position="26"/>
        <end position="49"/>
    </location>
</feature>
<keyword evidence="3" id="KW-1185">Reference proteome</keyword>
<name>A0A367J7H7_RHIAZ</name>
<dbReference type="OrthoDB" id="2273117at2759"/>
<dbReference type="Proteomes" id="UP000252139">
    <property type="component" value="Unassembled WGS sequence"/>
</dbReference>
<evidence type="ECO:0000313" key="3">
    <source>
        <dbReference type="Proteomes" id="UP000252139"/>
    </source>
</evidence>
<comment type="caution">
    <text evidence="2">The sequence shown here is derived from an EMBL/GenBank/DDBJ whole genome shotgun (WGS) entry which is preliminary data.</text>
</comment>
<organism evidence="2 3">
    <name type="scientific">Rhizopus azygosporus</name>
    <name type="common">Rhizopus microsporus var. azygosporus</name>
    <dbReference type="NCBI Taxonomy" id="86630"/>
    <lineage>
        <taxon>Eukaryota</taxon>
        <taxon>Fungi</taxon>
        <taxon>Fungi incertae sedis</taxon>
        <taxon>Mucoromycota</taxon>
        <taxon>Mucoromycotina</taxon>
        <taxon>Mucoromycetes</taxon>
        <taxon>Mucorales</taxon>
        <taxon>Mucorineae</taxon>
        <taxon>Rhizopodaceae</taxon>
        <taxon>Rhizopus</taxon>
    </lineage>
</organism>
<dbReference type="AlphaFoldDB" id="A0A367J7H7"/>
<sequence>MDNKYPKYIHDQPLPTYGAHNQVTPMEREQRAVEQQQKEHNSSRYPGVVGGTPAEFRGIQGYDSQGNPIIPPFIAQRHQIEERLGPTCKHDGGYHDLRMHLTYKSLFFAILVIPYCCGYRGKRVCECRKCFQKFPDIVLPSA</sequence>
<protein>
    <submittedName>
        <fullName evidence="2">Uncharacterized protein</fullName>
    </submittedName>
</protein>
<evidence type="ECO:0000313" key="2">
    <source>
        <dbReference type="EMBL" id="RCH85893.1"/>
    </source>
</evidence>
<accession>A0A367J7H7</accession>
<reference evidence="2 3" key="1">
    <citation type="journal article" date="2018" name="G3 (Bethesda)">
        <title>Phylogenetic and Phylogenomic Definition of Rhizopus Species.</title>
        <authorList>
            <person name="Gryganskyi A.P."/>
            <person name="Golan J."/>
            <person name="Dolatabadi S."/>
            <person name="Mondo S."/>
            <person name="Robb S."/>
            <person name="Idnurm A."/>
            <person name="Muszewska A."/>
            <person name="Steczkiewicz K."/>
            <person name="Masonjones S."/>
            <person name="Liao H.L."/>
            <person name="Gajdeczka M.T."/>
            <person name="Anike F."/>
            <person name="Vuek A."/>
            <person name="Anishchenko I.M."/>
            <person name="Voigt K."/>
            <person name="de Hoog G.S."/>
            <person name="Smith M.E."/>
            <person name="Heitman J."/>
            <person name="Vilgalys R."/>
            <person name="Stajich J.E."/>
        </authorList>
    </citation>
    <scope>NUCLEOTIDE SEQUENCE [LARGE SCALE GENOMIC DNA]</scope>
    <source>
        <strain evidence="2 3">CBS 357.93</strain>
    </source>
</reference>
<gene>
    <name evidence="2" type="ORF">CU097_006577</name>
</gene>